<dbReference type="Gene3D" id="1.10.530.10">
    <property type="match status" value="1"/>
</dbReference>
<proteinExistence type="predicted"/>
<evidence type="ECO:0000313" key="2">
    <source>
        <dbReference type="EMBL" id="ROH76258.1"/>
    </source>
</evidence>
<dbReference type="RefSeq" id="WP_123244728.1">
    <property type="nucleotide sequence ID" value="NZ_RJUJ01000025.1"/>
</dbReference>
<accession>A0A3N0U7K5</accession>
<dbReference type="InterPro" id="IPR008258">
    <property type="entry name" value="Transglycosylase_SLT_dom_1"/>
</dbReference>
<name>A0A3N0U7K5_9GAMM</name>
<gene>
    <name evidence="2" type="ORF">EC392_15970</name>
</gene>
<dbReference type="Proteomes" id="UP000274511">
    <property type="component" value="Unassembled WGS sequence"/>
</dbReference>
<feature type="domain" description="Transglycosylase SLT" evidence="1">
    <location>
        <begin position="13"/>
        <end position="146"/>
    </location>
</feature>
<organism evidence="2 3">
    <name type="scientific">Lonsdalea populi</name>
    <dbReference type="NCBI Taxonomy" id="1172565"/>
    <lineage>
        <taxon>Bacteria</taxon>
        <taxon>Pseudomonadati</taxon>
        <taxon>Pseudomonadota</taxon>
        <taxon>Gammaproteobacteria</taxon>
        <taxon>Enterobacterales</taxon>
        <taxon>Pectobacteriaceae</taxon>
        <taxon>Lonsdalea</taxon>
    </lineage>
</organism>
<dbReference type="SUPFAM" id="SSF53955">
    <property type="entry name" value="Lysozyme-like"/>
    <property type="match status" value="1"/>
</dbReference>
<evidence type="ECO:0000313" key="3">
    <source>
        <dbReference type="Proteomes" id="UP000274511"/>
    </source>
</evidence>
<dbReference type="EMBL" id="RJUJ01000025">
    <property type="protein sequence ID" value="ROH76258.1"/>
    <property type="molecule type" value="Genomic_DNA"/>
</dbReference>
<protein>
    <recommendedName>
        <fullName evidence="1">Transglycosylase SLT domain-containing protein</fullName>
    </recommendedName>
</protein>
<comment type="caution">
    <text evidence="2">The sequence shown here is derived from an EMBL/GenBank/DDBJ whole genome shotgun (WGS) entry which is preliminary data.</text>
</comment>
<dbReference type="CDD" id="cd16892">
    <property type="entry name" value="LT_VirB1-like"/>
    <property type="match status" value="1"/>
</dbReference>
<evidence type="ECO:0000259" key="1">
    <source>
        <dbReference type="Pfam" id="PF01464"/>
    </source>
</evidence>
<reference evidence="2 3" key="1">
    <citation type="submission" date="2018-10" db="EMBL/GenBank/DDBJ databases">
        <title>New species genome.</title>
        <authorList>
            <person name="Li Y."/>
        </authorList>
    </citation>
    <scope>NUCLEOTIDE SEQUENCE [LARGE SCALE GENOMIC DNA]</scope>
    <source>
        <strain evidence="2 3">L6_4B</strain>
    </source>
</reference>
<dbReference type="Pfam" id="PF01464">
    <property type="entry name" value="SLT"/>
    <property type="match status" value="1"/>
</dbReference>
<dbReference type="InterPro" id="IPR023346">
    <property type="entry name" value="Lysozyme-like_dom_sf"/>
</dbReference>
<sequence length="223" mass="24934">MMTPTALLALAIQCSPTIHPDTTHDIARTESGLNPFAIAEIIPKKDRTPGDKGVISYFPRNKQDALNTVKLIEERKRRYSVGLMQITSTNFKKFNVSAESLFSPCINLSVFEKIITDCYLRGGSLKRALSCYYSGNFDTGQRAEKDFSGTSYTQRIGYVVPSTQVDKAQEQQPAISPTKQVIWPHSVVRGNVSSTQEKLPDVKFPIQVIRGDFVITENKEINK</sequence>
<dbReference type="AlphaFoldDB" id="A0A3N0U7K5"/>